<accession>A0A0M9CI46</accession>
<dbReference type="EMBL" id="FNUE01000002">
    <property type="protein sequence ID" value="SEE55784.1"/>
    <property type="molecule type" value="Genomic_DNA"/>
</dbReference>
<reference evidence="1 3" key="1">
    <citation type="submission" date="2015-07" db="EMBL/GenBank/DDBJ databases">
        <title>Genome of Polaribacter dokdonenesis DSW-5, isolated from seawater off Dokdo in Korea.</title>
        <authorList>
            <person name="Yoon K."/>
            <person name="Song J.Y."/>
            <person name="Kim J.F."/>
        </authorList>
    </citation>
    <scope>NUCLEOTIDE SEQUENCE [LARGE SCALE GENOMIC DNA]</scope>
    <source>
        <strain evidence="1 3">DSW-5</strain>
    </source>
</reference>
<dbReference type="OrthoDB" id="1144758at2"/>
<keyword evidence="4" id="KW-1185">Reference proteome</keyword>
<dbReference type="STRING" id="1300348.I602_2562"/>
<evidence type="ECO:0000313" key="4">
    <source>
        <dbReference type="Proteomes" id="UP000183071"/>
    </source>
</evidence>
<sequence length="102" mass="11544">MNESVVTSTETKQKSVQLIEGTFTKGEALNIINDVLNVKINFHKIQRLSKTEGNINDECLYDNSRIKELMTDKKEAKAFLRALESKGQNIKISSTINITLEE</sequence>
<dbReference type="AlphaFoldDB" id="A0A0M9CI46"/>
<evidence type="ECO:0000313" key="3">
    <source>
        <dbReference type="Proteomes" id="UP000037716"/>
    </source>
</evidence>
<dbReference type="PATRIC" id="fig|1300348.6.peg.2564"/>
<gene>
    <name evidence="1" type="ORF">I602_2562</name>
    <name evidence="2" type="ORF">SAMN05444353_2337</name>
</gene>
<dbReference type="EMBL" id="LGBR01000001">
    <property type="protein sequence ID" value="KOY53002.1"/>
    <property type="molecule type" value="Genomic_DNA"/>
</dbReference>
<evidence type="ECO:0000313" key="2">
    <source>
        <dbReference type="EMBL" id="SEE55784.1"/>
    </source>
</evidence>
<proteinExistence type="predicted"/>
<dbReference type="RefSeq" id="WP_053975053.1">
    <property type="nucleotide sequence ID" value="NZ_FNUE01000002.1"/>
</dbReference>
<dbReference type="Proteomes" id="UP000037716">
    <property type="component" value="Unassembled WGS sequence"/>
</dbReference>
<name>A0A0M9CI46_9FLAO</name>
<reference evidence="2 4" key="2">
    <citation type="submission" date="2016-10" db="EMBL/GenBank/DDBJ databases">
        <authorList>
            <person name="Varghese N."/>
            <person name="Submissions S."/>
        </authorList>
    </citation>
    <scope>NUCLEOTIDE SEQUENCE [LARGE SCALE GENOMIC DNA]</scope>
    <source>
        <strain evidence="2 4">DSW-5</strain>
    </source>
</reference>
<dbReference type="Proteomes" id="UP000183071">
    <property type="component" value="Unassembled WGS sequence"/>
</dbReference>
<protein>
    <submittedName>
        <fullName evidence="1">Uncharacterized protein</fullName>
    </submittedName>
</protein>
<evidence type="ECO:0000313" key="1">
    <source>
        <dbReference type="EMBL" id="KOY53002.1"/>
    </source>
</evidence>
<comment type="caution">
    <text evidence="1">The sequence shown here is derived from an EMBL/GenBank/DDBJ whole genome shotgun (WGS) entry which is preliminary data.</text>
</comment>
<organism evidence="1 3">
    <name type="scientific">Polaribacter dokdonensis DSW-5</name>
    <dbReference type="NCBI Taxonomy" id="1300348"/>
    <lineage>
        <taxon>Bacteria</taxon>
        <taxon>Pseudomonadati</taxon>
        <taxon>Bacteroidota</taxon>
        <taxon>Flavobacteriia</taxon>
        <taxon>Flavobacteriales</taxon>
        <taxon>Flavobacteriaceae</taxon>
    </lineage>
</organism>